<keyword evidence="4 6" id="KW-1133">Transmembrane helix</keyword>
<proteinExistence type="predicted"/>
<dbReference type="AlphaFoldDB" id="A0A399D7S1"/>
<evidence type="ECO:0000256" key="5">
    <source>
        <dbReference type="ARBA" id="ARBA00023136"/>
    </source>
</evidence>
<dbReference type="Proteomes" id="UP000266441">
    <property type="component" value="Unassembled WGS sequence"/>
</dbReference>
<dbReference type="PANTHER" id="PTHR30572">
    <property type="entry name" value="MEMBRANE COMPONENT OF TRANSPORTER-RELATED"/>
    <property type="match status" value="1"/>
</dbReference>
<reference evidence="9 10" key="1">
    <citation type="journal article" date="2015" name="Int. J. Syst. Evol. Microbiol.">
        <title>Mariniphaga sediminis sp. nov., isolated from coastal sediment.</title>
        <authorList>
            <person name="Wang F.Q."/>
            <person name="Shen Q.Y."/>
            <person name="Chen G.J."/>
            <person name="Du Z.J."/>
        </authorList>
    </citation>
    <scope>NUCLEOTIDE SEQUENCE [LARGE SCALE GENOMIC DNA]</scope>
    <source>
        <strain evidence="9 10">SY21</strain>
    </source>
</reference>
<evidence type="ECO:0000313" key="10">
    <source>
        <dbReference type="Proteomes" id="UP000266441"/>
    </source>
</evidence>
<keyword evidence="5 6" id="KW-0472">Membrane</keyword>
<keyword evidence="10" id="KW-1185">Reference proteome</keyword>
<evidence type="ECO:0000256" key="2">
    <source>
        <dbReference type="ARBA" id="ARBA00022475"/>
    </source>
</evidence>
<feature type="transmembrane region" description="Helical" evidence="6">
    <location>
        <begin position="424"/>
        <end position="447"/>
    </location>
</feature>
<feature type="domain" description="MacB-like periplasmic core" evidence="8">
    <location>
        <begin position="22"/>
        <end position="246"/>
    </location>
</feature>
<gene>
    <name evidence="9" type="ORF">D1164_05550</name>
</gene>
<accession>A0A399D7S1</accession>
<evidence type="ECO:0000256" key="1">
    <source>
        <dbReference type="ARBA" id="ARBA00004651"/>
    </source>
</evidence>
<keyword evidence="2" id="KW-1003">Cell membrane</keyword>
<protein>
    <submittedName>
        <fullName evidence="9">ABC transporter permease</fullName>
    </submittedName>
</protein>
<dbReference type="InterPro" id="IPR050250">
    <property type="entry name" value="Macrolide_Exporter_MacB"/>
</dbReference>
<dbReference type="Pfam" id="PF02687">
    <property type="entry name" value="FtsX"/>
    <property type="match status" value="1"/>
</dbReference>
<evidence type="ECO:0000259" key="8">
    <source>
        <dbReference type="Pfam" id="PF12704"/>
    </source>
</evidence>
<feature type="transmembrane region" description="Helical" evidence="6">
    <location>
        <begin position="674"/>
        <end position="697"/>
    </location>
</feature>
<comment type="subcellular location">
    <subcellularLocation>
        <location evidence="1">Cell membrane</location>
        <topology evidence="1">Multi-pass membrane protein</topology>
    </subcellularLocation>
</comment>
<feature type="transmembrane region" description="Helical" evidence="6">
    <location>
        <begin position="21"/>
        <end position="40"/>
    </location>
</feature>
<feature type="transmembrane region" description="Helical" evidence="6">
    <location>
        <begin position="344"/>
        <end position="361"/>
    </location>
</feature>
<dbReference type="EMBL" id="QWET01000003">
    <property type="protein sequence ID" value="RIH66370.1"/>
    <property type="molecule type" value="Genomic_DNA"/>
</dbReference>
<feature type="domain" description="ABC3 transporter permease C-terminal" evidence="7">
    <location>
        <begin position="681"/>
        <end position="794"/>
    </location>
</feature>
<dbReference type="InterPro" id="IPR003838">
    <property type="entry name" value="ABC3_permease_C"/>
</dbReference>
<evidence type="ECO:0000256" key="6">
    <source>
        <dbReference type="SAM" id="Phobius"/>
    </source>
</evidence>
<dbReference type="Pfam" id="PF12704">
    <property type="entry name" value="MacB_PCD"/>
    <property type="match status" value="1"/>
</dbReference>
<comment type="caution">
    <text evidence="9">The sequence shown here is derived from an EMBL/GenBank/DDBJ whole genome shotgun (WGS) entry which is preliminary data.</text>
</comment>
<keyword evidence="3 6" id="KW-0812">Transmembrane</keyword>
<evidence type="ECO:0000259" key="7">
    <source>
        <dbReference type="Pfam" id="PF02687"/>
    </source>
</evidence>
<organism evidence="9 10">
    <name type="scientific">Mariniphaga sediminis</name>
    <dbReference type="NCBI Taxonomy" id="1628158"/>
    <lineage>
        <taxon>Bacteria</taxon>
        <taxon>Pseudomonadati</taxon>
        <taxon>Bacteroidota</taxon>
        <taxon>Bacteroidia</taxon>
        <taxon>Marinilabiliales</taxon>
        <taxon>Prolixibacteraceae</taxon>
        <taxon>Mariniphaga</taxon>
    </lineage>
</organism>
<dbReference type="OrthoDB" id="973461at2"/>
<dbReference type="InterPro" id="IPR025857">
    <property type="entry name" value="MacB_PCD"/>
</dbReference>
<name>A0A399D7S1_9BACT</name>
<feature type="transmembrane region" description="Helical" evidence="6">
    <location>
        <begin position="289"/>
        <end position="308"/>
    </location>
</feature>
<evidence type="ECO:0000256" key="4">
    <source>
        <dbReference type="ARBA" id="ARBA00022989"/>
    </source>
</evidence>
<evidence type="ECO:0000313" key="9">
    <source>
        <dbReference type="EMBL" id="RIH66370.1"/>
    </source>
</evidence>
<feature type="transmembrane region" description="Helical" evidence="6">
    <location>
        <begin position="381"/>
        <end position="403"/>
    </location>
</feature>
<feature type="transmembrane region" description="Helical" evidence="6">
    <location>
        <begin position="730"/>
        <end position="749"/>
    </location>
</feature>
<sequence length="801" mass="90790">MFKTLIKYKFRKIFKPEQKNLVNLVGLTIALMVFIVIFHVTSFELSFDKFHPDYKDIYRVQNTRIYKNLVDESAGCPPATGPTLHAEISDITDFTRVKPLSNSVITVIKGSERSNYPHNNLFYADDSFFDLFSSGFVAGKREGILSQARTAVVTKSFGLKYFGTENVLGEHFSCNSSEGFDEFTITGVIENWPENSYLNFDCLLSYPTLENHNSDAINNWGWNSFNTFVKLNPDANPDSVEQQLKDVVKKYHLFNDEMTREFTLQPIEQIHLNSDLRHEIGRRSNASSIYTLSLIAIFILLIGWVNYINIAASQTKKQLLSIHIKKVLGGTKGLQVFDSVMDGILLNTIALASATFFVKILTPSFSHLYDFKIYDLSMSKWLVIILVSYAISIVSGIISAFTLADTKQLVKTRKGNIYGKSFSLRNAFVVFQFVVSIVFIITTTLIIKQINFLDEKQNEMDLGNIITIKALTSEDSFVQSQKAFMNEINQIPGILNVSTSSSVPGANFSNVIGGIHPIGEDPGKGIKCSFIDINENYFDIYQIPILAGRNFYAKGANPPQSVLINRKAAEMFGFETPSESINQELILREYSGQKRLIVGVVEDFNHHSLEEPVQPTMYHFFEYGNYISIKYSPTLESKIIHLCTNAWEKNCSSQPFDFSFNDQYYASQYSKYRLFSRLVTTFSLLIILISSIGLYALAKFTIGNRVKEIGVRKVNGARITEILSMLNKDFVKRVVIAFVIATPIAYYAMNKWLENFAYKTSLSWWIFALSGVLALAIALLTVSWQSWRAATRNPMEALRYE</sequence>
<evidence type="ECO:0000256" key="3">
    <source>
        <dbReference type="ARBA" id="ARBA00022692"/>
    </source>
</evidence>
<dbReference type="PANTHER" id="PTHR30572:SF18">
    <property type="entry name" value="ABC-TYPE MACROLIDE FAMILY EXPORT SYSTEM PERMEASE COMPONENT 2"/>
    <property type="match status" value="1"/>
</dbReference>
<dbReference type="GO" id="GO:0005886">
    <property type="term" value="C:plasma membrane"/>
    <property type="evidence" value="ECO:0007669"/>
    <property type="project" value="UniProtKB-SubCell"/>
</dbReference>
<dbReference type="RefSeq" id="WP_119348957.1">
    <property type="nucleotide sequence ID" value="NZ_QWET01000003.1"/>
</dbReference>
<feature type="transmembrane region" description="Helical" evidence="6">
    <location>
        <begin position="761"/>
        <end position="782"/>
    </location>
</feature>
<dbReference type="GO" id="GO:0022857">
    <property type="term" value="F:transmembrane transporter activity"/>
    <property type="evidence" value="ECO:0007669"/>
    <property type="project" value="TreeGrafter"/>
</dbReference>